<accession>A0A5B7J4R8</accession>
<evidence type="ECO:0000313" key="2">
    <source>
        <dbReference type="EMBL" id="MPC88936.1"/>
    </source>
</evidence>
<feature type="compositionally biased region" description="Pro residues" evidence="1">
    <location>
        <begin position="36"/>
        <end position="50"/>
    </location>
</feature>
<evidence type="ECO:0000313" key="3">
    <source>
        <dbReference type="Proteomes" id="UP000324222"/>
    </source>
</evidence>
<feature type="compositionally biased region" description="Gly residues" evidence="1">
    <location>
        <begin position="58"/>
        <end position="68"/>
    </location>
</feature>
<organism evidence="2 3">
    <name type="scientific">Portunus trituberculatus</name>
    <name type="common">Swimming crab</name>
    <name type="synonym">Neptunus trituberculatus</name>
    <dbReference type="NCBI Taxonomy" id="210409"/>
    <lineage>
        <taxon>Eukaryota</taxon>
        <taxon>Metazoa</taxon>
        <taxon>Ecdysozoa</taxon>
        <taxon>Arthropoda</taxon>
        <taxon>Crustacea</taxon>
        <taxon>Multicrustacea</taxon>
        <taxon>Malacostraca</taxon>
        <taxon>Eumalacostraca</taxon>
        <taxon>Eucarida</taxon>
        <taxon>Decapoda</taxon>
        <taxon>Pleocyemata</taxon>
        <taxon>Brachyura</taxon>
        <taxon>Eubrachyura</taxon>
        <taxon>Portunoidea</taxon>
        <taxon>Portunidae</taxon>
        <taxon>Portuninae</taxon>
        <taxon>Portunus</taxon>
    </lineage>
</organism>
<dbReference type="EMBL" id="VSRR010079395">
    <property type="protein sequence ID" value="MPC88936.1"/>
    <property type="molecule type" value="Genomic_DNA"/>
</dbReference>
<comment type="caution">
    <text evidence="2">The sequence shown here is derived from an EMBL/GenBank/DDBJ whole genome shotgun (WGS) entry which is preliminary data.</text>
</comment>
<keyword evidence="3" id="KW-1185">Reference proteome</keyword>
<dbReference type="AlphaFoldDB" id="A0A5B7J4R8"/>
<protein>
    <submittedName>
        <fullName evidence="2">Uncharacterized protein</fullName>
    </submittedName>
</protein>
<gene>
    <name evidence="2" type="ORF">E2C01_083861</name>
</gene>
<feature type="region of interest" description="Disordered" evidence="1">
    <location>
        <begin position="12"/>
        <end position="68"/>
    </location>
</feature>
<proteinExistence type="predicted"/>
<reference evidence="2 3" key="1">
    <citation type="submission" date="2019-05" db="EMBL/GenBank/DDBJ databases">
        <title>Another draft genome of Portunus trituberculatus and its Hox gene families provides insights of decapod evolution.</title>
        <authorList>
            <person name="Jeong J.-H."/>
            <person name="Song I."/>
            <person name="Kim S."/>
            <person name="Choi T."/>
            <person name="Kim D."/>
            <person name="Ryu S."/>
            <person name="Kim W."/>
        </authorList>
    </citation>
    <scope>NUCLEOTIDE SEQUENCE [LARGE SCALE GENOMIC DNA]</scope>
    <source>
        <tissue evidence="2">Muscle</tissue>
    </source>
</reference>
<sequence>MMVSVCVCVCGQRSPVPGGRRQPGSQQLPPSGASTTPPPSTPTPSPPPYQPFISRTRGAGGGVASQGP</sequence>
<name>A0A5B7J4R8_PORTR</name>
<dbReference type="Proteomes" id="UP000324222">
    <property type="component" value="Unassembled WGS sequence"/>
</dbReference>
<evidence type="ECO:0000256" key="1">
    <source>
        <dbReference type="SAM" id="MobiDB-lite"/>
    </source>
</evidence>